<gene>
    <name evidence="1" type="ORF">DFL12P1_0071</name>
</gene>
<proteinExistence type="predicted"/>
<keyword evidence="2" id="KW-1185">Reference proteome</keyword>
<dbReference type="GeneID" id="19686275"/>
<accession>A0A023NGN1</accession>
<dbReference type="EMBL" id="KJ621082">
    <property type="protein sequence ID" value="AHX01031.1"/>
    <property type="molecule type" value="Genomic_DNA"/>
</dbReference>
<dbReference type="RefSeq" id="YP_009043751.1">
    <property type="nucleotide sequence ID" value="NC_024367.1"/>
</dbReference>
<sequence>MIFMNKTLLYFAGEPDPMKANQFAQQVLILGAQFRGEIPA</sequence>
<evidence type="ECO:0000313" key="2">
    <source>
        <dbReference type="Proteomes" id="UP000024335"/>
    </source>
</evidence>
<dbReference type="KEGG" id="vg:19686275"/>
<dbReference type="Proteomes" id="UP000024335">
    <property type="component" value="Segment"/>
</dbReference>
<evidence type="ECO:0000313" key="1">
    <source>
        <dbReference type="EMBL" id="AHX01031.1"/>
    </source>
</evidence>
<name>A0A023NGN1_9CAUD</name>
<protein>
    <submittedName>
        <fullName evidence="1">Uncharacterized protein</fullName>
    </submittedName>
</protein>
<organism evidence="1 2">
    <name type="scientific">Dinoroseobacter phage DFL12phi1</name>
    <dbReference type="NCBI Taxonomy" id="1477404"/>
    <lineage>
        <taxon>Viruses</taxon>
        <taxon>Duplodnaviria</taxon>
        <taxon>Heunggongvirae</taxon>
        <taxon>Uroviricota</taxon>
        <taxon>Caudoviricetes</taxon>
        <taxon>Schitoviridae</taxon>
        <taxon>Rhodovirinae</taxon>
        <taxon>Baltimorevirus</taxon>
        <taxon>Baltimorevirus DFL12</taxon>
    </lineage>
</organism>
<reference evidence="1" key="1">
    <citation type="submission" date="2014-05" db="EMBL/GenBank/DDBJ databases">
        <title>Complete genome sequence of bacteriophage DFL12phi1, which infects Dinoroseobacter shibae.</title>
        <authorList>
            <person name="Ji J."/>
            <person name="Zhang R."/>
            <person name="Jiao N."/>
        </authorList>
    </citation>
    <scope>NUCLEOTIDE SEQUENCE [LARGE SCALE GENOMIC DNA]</scope>
</reference>